<gene>
    <name evidence="1" type="ordered locus">Dda3937_04629</name>
</gene>
<dbReference type="Proteomes" id="UP000006859">
    <property type="component" value="Chromosome"/>
</dbReference>
<accession>E0SHS9</accession>
<sequence>MLTTWHSVVSSIGQLCIPCNNITRSSHLFLTDVSKNTDPEESEPRLIIFPAAIYLPVERIDGNVKSIRRR</sequence>
<dbReference type="KEGG" id="ddd:Dda3937_04629"/>
<dbReference type="HOGENOM" id="CLU_2751302_0_0_6"/>
<dbReference type="EMBL" id="CP002038">
    <property type="protein sequence ID" value="ADM99022.1"/>
    <property type="molecule type" value="Genomic_DNA"/>
</dbReference>
<keyword evidence="2" id="KW-1185">Reference proteome</keyword>
<evidence type="ECO:0000313" key="2">
    <source>
        <dbReference type="Proteomes" id="UP000006859"/>
    </source>
</evidence>
<name>E0SHS9_DICD3</name>
<organism evidence="1 2">
    <name type="scientific">Dickeya dadantii (strain 3937)</name>
    <name type="common">Erwinia chrysanthemi (strain 3937)</name>
    <dbReference type="NCBI Taxonomy" id="198628"/>
    <lineage>
        <taxon>Bacteria</taxon>
        <taxon>Pseudomonadati</taxon>
        <taxon>Pseudomonadota</taxon>
        <taxon>Gammaproteobacteria</taxon>
        <taxon>Enterobacterales</taxon>
        <taxon>Pectobacteriaceae</taxon>
        <taxon>Dickeya</taxon>
    </lineage>
</organism>
<evidence type="ECO:0000313" key="1">
    <source>
        <dbReference type="EMBL" id="ADM99022.1"/>
    </source>
</evidence>
<dbReference type="STRING" id="198628.Dda3937_04629"/>
<protein>
    <submittedName>
        <fullName evidence="1">Uncharacterized protein</fullName>
    </submittedName>
</protein>
<proteinExistence type="predicted"/>
<reference evidence="1 2" key="1">
    <citation type="journal article" date="2011" name="J. Bacteriol.">
        <title>Genome sequence of the plant-pathogenic bacterium Dickeya dadantii 3937.</title>
        <authorList>
            <person name="Glasner J.D."/>
            <person name="Yang C.H."/>
            <person name="Reverchon S."/>
            <person name="Hugouvieux-Cotte-Pattat N."/>
            <person name="Condemine G."/>
            <person name="Bohin J.P."/>
            <person name="Van Gijsegem F."/>
            <person name="Yang S."/>
            <person name="Franza T."/>
            <person name="Expert D."/>
            <person name="Plunkett G. III"/>
            <person name="San Francisco M.J."/>
            <person name="Charkowski A.O."/>
            <person name="Py B."/>
            <person name="Bell K."/>
            <person name="Rauscher L."/>
            <person name="Rodriguez-Palenzuela P."/>
            <person name="Toussaint A."/>
            <person name="Holeva M.C."/>
            <person name="He S.Y."/>
            <person name="Douet V."/>
            <person name="Boccara M."/>
            <person name="Blanco C."/>
            <person name="Toth I."/>
            <person name="Anderson B.D."/>
            <person name="Biehl B.S."/>
            <person name="Mau B."/>
            <person name="Flynn S.M."/>
            <person name="Barras F."/>
            <person name="Lindeberg M."/>
            <person name="Birch P.R."/>
            <person name="Tsuyumu S."/>
            <person name="Shi X."/>
            <person name="Hibbing M."/>
            <person name="Yap M.N."/>
            <person name="Carpentier M."/>
            <person name="Dassa E."/>
            <person name="Umehara M."/>
            <person name="Kim J.F."/>
            <person name="Rusch M."/>
            <person name="Soni P."/>
            <person name="Mayhew G.F."/>
            <person name="Fouts D.E."/>
            <person name="Gill S.R."/>
            <person name="Blattner F.R."/>
            <person name="Keen N.T."/>
            <person name="Perna N.T."/>
        </authorList>
    </citation>
    <scope>NUCLEOTIDE SEQUENCE [LARGE SCALE GENOMIC DNA]</scope>
    <source>
        <strain evidence="1 2">3937</strain>
    </source>
</reference>
<dbReference type="AlphaFoldDB" id="E0SHS9"/>